<evidence type="ECO:0000256" key="2">
    <source>
        <dbReference type="ARBA" id="ARBA00022737"/>
    </source>
</evidence>
<dbReference type="SUPFAM" id="SSF47473">
    <property type="entry name" value="EF-hand"/>
    <property type="match status" value="1"/>
</dbReference>
<feature type="compositionally biased region" description="Polar residues" evidence="7">
    <location>
        <begin position="792"/>
        <end position="813"/>
    </location>
</feature>
<dbReference type="GO" id="GO:0016020">
    <property type="term" value="C:membrane"/>
    <property type="evidence" value="ECO:0007669"/>
    <property type="project" value="TreeGrafter"/>
</dbReference>
<dbReference type="PANTHER" id="PTHR23055:SF187">
    <property type="entry name" value="EF HAND DOMAIN PROTEIN (AFU_ORTHOLOGUE AFUA_6G07310)"/>
    <property type="match status" value="1"/>
</dbReference>
<dbReference type="InterPro" id="IPR018247">
    <property type="entry name" value="EF_Hand_1_Ca_BS"/>
</dbReference>
<feature type="compositionally biased region" description="Pro residues" evidence="7">
    <location>
        <begin position="870"/>
        <end position="879"/>
    </location>
</feature>
<name>A0A9W4XWI8_9PLEO</name>
<keyword evidence="8" id="KW-0812">Transmembrane</keyword>
<keyword evidence="4" id="KW-0862">Zinc</keyword>
<dbReference type="Gene3D" id="1.10.238.10">
    <property type="entry name" value="EF-hand"/>
    <property type="match status" value="1"/>
</dbReference>
<dbReference type="PROSITE" id="PS00018">
    <property type="entry name" value="EF_HAND_1"/>
    <property type="match status" value="3"/>
</dbReference>
<keyword evidence="3 6" id="KW-0863">Zinc-finger</keyword>
<dbReference type="CDD" id="cd00051">
    <property type="entry name" value="EFh"/>
    <property type="match status" value="1"/>
</dbReference>
<dbReference type="InterPro" id="IPR043145">
    <property type="entry name" value="Znf_ZZ_sf"/>
</dbReference>
<dbReference type="PRINTS" id="PR00450">
    <property type="entry name" value="RECOVERIN"/>
</dbReference>
<dbReference type="InterPro" id="IPR000433">
    <property type="entry name" value="Znf_ZZ"/>
</dbReference>
<dbReference type="Pfam" id="PF00569">
    <property type="entry name" value="ZZ"/>
    <property type="match status" value="1"/>
</dbReference>
<evidence type="ECO:0000256" key="8">
    <source>
        <dbReference type="SAM" id="Phobius"/>
    </source>
</evidence>
<keyword evidence="5" id="KW-0106">Calcium</keyword>
<protein>
    <submittedName>
        <fullName evidence="11">Uncharacterized protein</fullName>
    </submittedName>
</protein>
<feature type="region of interest" description="Disordered" evidence="7">
    <location>
        <begin position="41"/>
        <end position="71"/>
    </location>
</feature>
<dbReference type="SMART" id="SM00291">
    <property type="entry name" value="ZnF_ZZ"/>
    <property type="match status" value="1"/>
</dbReference>
<reference evidence="11" key="1">
    <citation type="submission" date="2023-01" db="EMBL/GenBank/DDBJ databases">
        <authorList>
            <person name="Van Ghelder C."/>
            <person name="Rancurel C."/>
        </authorList>
    </citation>
    <scope>NUCLEOTIDE SEQUENCE</scope>
    <source>
        <strain evidence="11">CNCM I-4278</strain>
    </source>
</reference>
<feature type="domain" description="EF-hand" evidence="10">
    <location>
        <begin position="412"/>
        <end position="447"/>
    </location>
</feature>
<dbReference type="InterPro" id="IPR011992">
    <property type="entry name" value="EF-hand-dom_pair"/>
</dbReference>
<evidence type="ECO:0000256" key="6">
    <source>
        <dbReference type="PROSITE-ProRule" id="PRU00228"/>
    </source>
</evidence>
<dbReference type="Gene3D" id="3.30.60.90">
    <property type="match status" value="1"/>
</dbReference>
<feature type="region of interest" description="Disordered" evidence="7">
    <location>
        <begin position="832"/>
        <end position="885"/>
    </location>
</feature>
<dbReference type="InterPro" id="IPR002048">
    <property type="entry name" value="EF_hand_dom"/>
</dbReference>
<dbReference type="PROSITE" id="PS50222">
    <property type="entry name" value="EF_HAND_2"/>
    <property type="match status" value="2"/>
</dbReference>
<evidence type="ECO:0000259" key="9">
    <source>
        <dbReference type="PROSITE" id="PS50135"/>
    </source>
</evidence>
<dbReference type="Pfam" id="PF13202">
    <property type="entry name" value="EF-hand_5"/>
    <property type="match status" value="1"/>
</dbReference>
<keyword evidence="1" id="KW-0479">Metal-binding</keyword>
<dbReference type="GO" id="GO:0008270">
    <property type="term" value="F:zinc ion binding"/>
    <property type="evidence" value="ECO:0007669"/>
    <property type="project" value="UniProtKB-KW"/>
</dbReference>
<dbReference type="InterPro" id="IPR028846">
    <property type="entry name" value="Recoverin"/>
</dbReference>
<feature type="compositionally biased region" description="Basic residues" evidence="7">
    <location>
        <begin position="52"/>
        <end position="63"/>
    </location>
</feature>
<keyword evidence="8" id="KW-0472">Membrane</keyword>
<evidence type="ECO:0000313" key="12">
    <source>
        <dbReference type="Proteomes" id="UP001152607"/>
    </source>
</evidence>
<dbReference type="PANTHER" id="PTHR23055">
    <property type="entry name" value="CALCIUM BINDING PROTEINS"/>
    <property type="match status" value="1"/>
</dbReference>
<dbReference type="AlphaFoldDB" id="A0A9W4XWI8"/>
<dbReference type="OrthoDB" id="2122982at2759"/>
<proteinExistence type="predicted"/>
<evidence type="ECO:0000256" key="7">
    <source>
        <dbReference type="SAM" id="MobiDB-lite"/>
    </source>
</evidence>
<dbReference type="GO" id="GO:0005829">
    <property type="term" value="C:cytosol"/>
    <property type="evidence" value="ECO:0007669"/>
    <property type="project" value="TreeGrafter"/>
</dbReference>
<feature type="compositionally biased region" description="Low complexity" evidence="7">
    <location>
        <begin position="853"/>
        <end position="869"/>
    </location>
</feature>
<comment type="caution">
    <text evidence="11">The sequence shown here is derived from an EMBL/GenBank/DDBJ whole genome shotgun (WGS) entry which is preliminary data.</text>
</comment>
<feature type="region of interest" description="Disordered" evidence="7">
    <location>
        <begin position="544"/>
        <end position="611"/>
    </location>
</feature>
<gene>
    <name evidence="11" type="ORF">PDIGIT_LOCUS9172</name>
</gene>
<dbReference type="PROSITE" id="PS01357">
    <property type="entry name" value="ZF_ZZ_1"/>
    <property type="match status" value="1"/>
</dbReference>
<keyword evidence="8" id="KW-1133">Transmembrane helix</keyword>
<feature type="region of interest" description="Disordered" evidence="7">
    <location>
        <begin position="781"/>
        <end position="819"/>
    </location>
</feature>
<organism evidence="11 12">
    <name type="scientific">Periconia digitata</name>
    <dbReference type="NCBI Taxonomy" id="1303443"/>
    <lineage>
        <taxon>Eukaryota</taxon>
        <taxon>Fungi</taxon>
        <taxon>Dikarya</taxon>
        <taxon>Ascomycota</taxon>
        <taxon>Pezizomycotina</taxon>
        <taxon>Dothideomycetes</taxon>
        <taxon>Pleosporomycetidae</taxon>
        <taxon>Pleosporales</taxon>
        <taxon>Massarineae</taxon>
        <taxon>Periconiaceae</taxon>
        <taxon>Periconia</taxon>
    </lineage>
</organism>
<dbReference type="GO" id="GO:0005509">
    <property type="term" value="F:calcium ion binding"/>
    <property type="evidence" value="ECO:0007669"/>
    <property type="project" value="InterPro"/>
</dbReference>
<feature type="compositionally biased region" description="Basic and acidic residues" evidence="7">
    <location>
        <begin position="487"/>
        <end position="502"/>
    </location>
</feature>
<feature type="compositionally biased region" description="Basic and acidic residues" evidence="7">
    <location>
        <begin position="570"/>
        <end position="592"/>
    </location>
</feature>
<dbReference type="Proteomes" id="UP001152607">
    <property type="component" value="Unassembled WGS sequence"/>
</dbReference>
<dbReference type="SUPFAM" id="SSF57850">
    <property type="entry name" value="RING/U-box"/>
    <property type="match status" value="1"/>
</dbReference>
<feature type="compositionally biased region" description="Polar residues" evidence="7">
    <location>
        <begin position="551"/>
        <end position="569"/>
    </location>
</feature>
<sequence length="991" mass="110968">MAGSTPSSITRYRPAILVTTGAAAAYIVWLLLNNLTQPAAGSQTADSLHRSNAVRRTPRRSRNPSRASDTARVVQLLQQDTIPLGHFDFFGHDVELDGRTIVSPEQLREVAATLQPTASQEIVDGHIDQLFHTLYDRLLGHVYPSHPLSDTDTEALTSLMGGQLPHPEALRLAMHRHRSRFELATLPTMDAHETIAPPPDSFSSYEETEAGLDFEEQNLQRTLYHIAEDRARHEGVIHRGIACNGCDAKPIRGIRWRCANCPDYDLCSDCEATGSHFKTHIFYKIRVPAPYMTLPSQESVYPGRPHLMNHSVDSQVKRRLIDQTRMEVEEIEALWDQFTCLAATLWDSDPNNIGCAMDRRAFDHAFIPRYSCFVSAPNLVYDRIFAYFDTDRNGLIGFEEFIKGLDGLHSSDSRIKLRIAFNGYDINGDGYISRKDVLRVFRALYAIERESARNFVTEAAEDLVVHGASETIRSSQPLGSAFTRGTWPDEPRPNRNLARKDPNAAYLDPITDDIPDTIAREDVIGDALTYRWPRRQFYIDEEEGLTPPAESPSNQMEDNTNGVDQSATDSGRRRESRSSSRVRFQDDVDFETRSNASTSSRPIGERWGGYEIPEPEKDLGKDVLYSTTQQALNELLDPLFRTKEDDATEAVSTRAERRLHVAEIEDLCQRFETERPNNILLLRMGAFTYAQLVMQCLCMETKVSDLLESSSAITHDSVRDQIKEACRRAEQHVLENGHMSEGTVNDPTHHDLWYAKLCRAQLLHEATTALMTVLSDRIPAAPVPDPTMPQFRPQSSQNVGKSNAAISSNSSQRSKLHEPNWVVSTPTFVVVHDKPGSSPQDSQQSYAFNVDGTSSSPTPLASSSSSSQPTTPPPEPLPSTPGVVDIRDPISAVSLREISTSNTTIDTKLQCVIRHHILPNAGTFLLERMRIDATLNPANPMHMARLASLEMMDREMADRNGGGLLDFEEFMKGVSTERLRVLEGWMDLVSF</sequence>
<keyword evidence="12" id="KW-1185">Reference proteome</keyword>
<dbReference type="PROSITE" id="PS50135">
    <property type="entry name" value="ZF_ZZ_2"/>
    <property type="match status" value="1"/>
</dbReference>
<dbReference type="EMBL" id="CAOQHR010000006">
    <property type="protein sequence ID" value="CAI6336082.1"/>
    <property type="molecule type" value="Genomic_DNA"/>
</dbReference>
<dbReference type="SMART" id="SM00054">
    <property type="entry name" value="EFh"/>
    <property type="match status" value="3"/>
</dbReference>
<dbReference type="Pfam" id="PF13833">
    <property type="entry name" value="EF-hand_8"/>
    <property type="match status" value="1"/>
</dbReference>
<evidence type="ECO:0000259" key="10">
    <source>
        <dbReference type="PROSITE" id="PS50222"/>
    </source>
</evidence>
<feature type="domain" description="EF-hand" evidence="10">
    <location>
        <begin position="376"/>
        <end position="411"/>
    </location>
</feature>
<accession>A0A9W4XWI8</accession>
<feature type="transmembrane region" description="Helical" evidence="8">
    <location>
        <begin position="12"/>
        <end position="32"/>
    </location>
</feature>
<evidence type="ECO:0000256" key="1">
    <source>
        <dbReference type="ARBA" id="ARBA00022723"/>
    </source>
</evidence>
<keyword evidence="2" id="KW-0677">Repeat</keyword>
<evidence type="ECO:0000256" key="4">
    <source>
        <dbReference type="ARBA" id="ARBA00022833"/>
    </source>
</evidence>
<feature type="domain" description="ZZ-type" evidence="9">
    <location>
        <begin position="238"/>
        <end position="290"/>
    </location>
</feature>
<evidence type="ECO:0000256" key="5">
    <source>
        <dbReference type="ARBA" id="ARBA00022837"/>
    </source>
</evidence>
<feature type="compositionally biased region" description="Polar residues" evidence="7">
    <location>
        <begin position="837"/>
        <end position="847"/>
    </location>
</feature>
<feature type="region of interest" description="Disordered" evidence="7">
    <location>
        <begin position="475"/>
        <end position="503"/>
    </location>
</feature>
<evidence type="ECO:0000313" key="11">
    <source>
        <dbReference type="EMBL" id="CAI6336082.1"/>
    </source>
</evidence>
<evidence type="ECO:0000256" key="3">
    <source>
        <dbReference type="ARBA" id="ARBA00022771"/>
    </source>
</evidence>
<dbReference type="CDD" id="cd02340">
    <property type="entry name" value="ZZ_NBR1_like"/>
    <property type="match status" value="1"/>
</dbReference>